<feature type="domain" description="Allophanate hydrolase C-terminal" evidence="1">
    <location>
        <begin position="5"/>
        <end position="128"/>
    </location>
</feature>
<reference evidence="2" key="1">
    <citation type="submission" date="2019-11" db="EMBL/GenBank/DDBJ databases">
        <authorList>
            <person name="Kojima H."/>
        </authorList>
    </citation>
    <scope>NUCLEOTIDE SEQUENCE</scope>
    <source>
        <strain evidence="2">H1576</strain>
    </source>
</reference>
<dbReference type="AlphaFoldDB" id="A0A975GBW5"/>
<evidence type="ECO:0000313" key="2">
    <source>
        <dbReference type="EMBL" id="QSZ40658.1"/>
    </source>
</evidence>
<evidence type="ECO:0000313" key="3">
    <source>
        <dbReference type="Proteomes" id="UP000671852"/>
    </source>
</evidence>
<gene>
    <name evidence="2" type="ORF">GJV85_00495</name>
</gene>
<name>A0A975GBW5_9BACT</name>
<sequence>MSKTIEIAVCGAHMSGLPLNHQLVMLNASFVKATSTARGYRLFDVPQKLPPRPGMIRDAKSESSLTLEVWSMPLENFGAFMIQIASPLCIGSVILEDESIVYGFLCESDYLEGAKEITEYGGWREYLASK</sequence>
<proteinExistence type="predicted"/>
<dbReference type="EMBL" id="CP046072">
    <property type="protein sequence ID" value="QSZ40658.1"/>
    <property type="molecule type" value="Genomic_DNA"/>
</dbReference>
<dbReference type="KEGG" id="saqt:GJV85_00495"/>
<dbReference type="InterPro" id="IPR053844">
    <property type="entry name" value="AH_C"/>
</dbReference>
<dbReference type="Proteomes" id="UP000671852">
    <property type="component" value="Chromosome"/>
</dbReference>
<reference evidence="2" key="2">
    <citation type="submission" date="2021-04" db="EMBL/GenBank/DDBJ databases">
        <title>Isolation and characterization of a novel species of the genus Sulfurimonas.</title>
        <authorList>
            <person name="Fukui M."/>
        </authorList>
    </citation>
    <scope>NUCLEOTIDE SEQUENCE</scope>
    <source>
        <strain evidence="2">H1576</strain>
    </source>
</reference>
<evidence type="ECO:0000259" key="1">
    <source>
        <dbReference type="Pfam" id="PF21986"/>
    </source>
</evidence>
<organism evidence="2 3">
    <name type="scientific">Sulfurimonas aquatica</name>
    <dbReference type="NCBI Taxonomy" id="2672570"/>
    <lineage>
        <taxon>Bacteria</taxon>
        <taxon>Pseudomonadati</taxon>
        <taxon>Campylobacterota</taxon>
        <taxon>Epsilonproteobacteria</taxon>
        <taxon>Campylobacterales</taxon>
        <taxon>Sulfurimonadaceae</taxon>
        <taxon>Sulfurimonas</taxon>
    </lineage>
</organism>
<dbReference type="RefSeq" id="WP_207561936.1">
    <property type="nucleotide sequence ID" value="NZ_CP046072.1"/>
</dbReference>
<accession>A0A975GBW5</accession>
<keyword evidence="3" id="KW-1185">Reference proteome</keyword>
<dbReference type="Gene3D" id="3.10.490.10">
    <property type="entry name" value="Gamma-glutamyl cyclotransferase-like"/>
    <property type="match status" value="1"/>
</dbReference>
<dbReference type="Pfam" id="PF21986">
    <property type="entry name" value="AH_C"/>
    <property type="match status" value="1"/>
</dbReference>
<protein>
    <submittedName>
        <fullName evidence="2">Amidase</fullName>
    </submittedName>
</protein>